<keyword evidence="2" id="KW-0813">Transport</keyword>
<dbReference type="GO" id="GO:0005267">
    <property type="term" value="F:potassium channel activity"/>
    <property type="evidence" value="ECO:0007669"/>
    <property type="project" value="UniProtKB-KW"/>
</dbReference>
<evidence type="ECO:0000256" key="7">
    <source>
        <dbReference type="ARBA" id="ARBA00022989"/>
    </source>
</evidence>
<reference evidence="12" key="1">
    <citation type="journal article" date="2012" name="Proc. Natl. Acad. Sci. U.S.A.">
        <title>Antigenic diversity is generated by distinct evolutionary mechanisms in African trypanosome species.</title>
        <authorList>
            <person name="Jackson A.P."/>
            <person name="Berry A."/>
            <person name="Aslett M."/>
            <person name="Allison H.C."/>
            <person name="Burton P."/>
            <person name="Vavrova-Anderson J."/>
            <person name="Brown R."/>
            <person name="Browne H."/>
            <person name="Corton N."/>
            <person name="Hauser H."/>
            <person name="Gamble J."/>
            <person name="Gilderthorp R."/>
            <person name="Marcello L."/>
            <person name="McQuillan J."/>
            <person name="Otto T.D."/>
            <person name="Quail M.A."/>
            <person name="Sanders M.J."/>
            <person name="van Tonder A."/>
            <person name="Ginger M.L."/>
            <person name="Field M.C."/>
            <person name="Barry J.D."/>
            <person name="Hertz-Fowler C."/>
            <person name="Berriman M."/>
        </authorList>
    </citation>
    <scope>NUCLEOTIDE SEQUENCE</scope>
    <source>
        <strain evidence="12">IL3000</strain>
    </source>
</reference>
<keyword evidence="7" id="KW-1133">Transmembrane helix</keyword>
<evidence type="ECO:0000256" key="10">
    <source>
        <dbReference type="ARBA" id="ARBA00023303"/>
    </source>
</evidence>
<protein>
    <submittedName>
        <fullName evidence="12">Uncharacterized protein TCIL3000_1_1800</fullName>
    </submittedName>
</protein>
<evidence type="ECO:0000256" key="8">
    <source>
        <dbReference type="ARBA" id="ARBA00023065"/>
    </source>
</evidence>
<evidence type="ECO:0000256" key="9">
    <source>
        <dbReference type="ARBA" id="ARBA00023136"/>
    </source>
</evidence>
<proteinExistence type="predicted"/>
<evidence type="ECO:0000313" key="12">
    <source>
        <dbReference type="EMBL" id="CCC89412.1"/>
    </source>
</evidence>
<organism evidence="12">
    <name type="scientific">Trypanosoma congolense (strain IL3000)</name>
    <dbReference type="NCBI Taxonomy" id="1068625"/>
    <lineage>
        <taxon>Eukaryota</taxon>
        <taxon>Discoba</taxon>
        <taxon>Euglenozoa</taxon>
        <taxon>Kinetoplastea</taxon>
        <taxon>Metakinetoplastina</taxon>
        <taxon>Trypanosomatida</taxon>
        <taxon>Trypanosomatidae</taxon>
        <taxon>Trypanosoma</taxon>
        <taxon>Nannomonas</taxon>
    </lineage>
</organism>
<gene>
    <name evidence="12" type="ORF">TCIL3000_1_1800</name>
</gene>
<dbReference type="EMBL" id="HE575314">
    <property type="protein sequence ID" value="CCC89412.1"/>
    <property type="molecule type" value="Genomic_DNA"/>
</dbReference>
<name>G0UJ62_TRYCI</name>
<keyword evidence="3" id="KW-0633">Potassium transport</keyword>
<keyword evidence="5" id="KW-0631">Potassium channel</keyword>
<dbReference type="AlphaFoldDB" id="G0UJ62"/>
<comment type="subcellular location">
    <subcellularLocation>
        <location evidence="1">Membrane</location>
        <topology evidence="1">Multi-pass membrane protein</topology>
    </subcellularLocation>
</comment>
<keyword evidence="10" id="KW-0407">Ion channel</keyword>
<dbReference type="GO" id="GO:0016020">
    <property type="term" value="C:membrane"/>
    <property type="evidence" value="ECO:0007669"/>
    <property type="project" value="UniProtKB-SubCell"/>
</dbReference>
<sequence>IEELTDPAMEDAALFYPFNKSFEATMGSHWSAGSLRAGCNARADQACKGALDPASKLEGTTERGEKPLVHQKAATEPDTSAFEHQVQELRRRLLGHSFVNKCPGGISLAHLPLGGSLVVLTYLLNLHKAGHTSTCPVDSSFERLEQQINDILHHVSEDYRRGVTTSSGGENFLFIDHVSSFKQPLLESMYDHYLNEHASRFELLQMMRCIRGIYSHSRVTLLSWQRLSSSFLQWWDASFEYPLRYIRGMSTMESHLNYAIKESGGAENLRGILLYCSQLGQWDFADVPLVTVENNIRAILEWALIQQERHRISKEEAAGHTEVEQQVMVELKSFKSCVHVTPHHTDVEWRQRGEVHFQYSLAFMMGRCFSTNMLKTLFVHAHHNHFIMDFFENVLCLHRQGNVFDAAGWNSGDKSAPTLFKACGNHLLHFQTFGDFFMFLLKHQSWVAIGVFRRFPPSEGLSGMPRYFVANPPKEMLLKADDIIYALSGAPGQQNRAE</sequence>
<keyword evidence="8" id="KW-0406">Ion transport</keyword>
<dbReference type="PANTHER" id="PTHR10027">
    <property type="entry name" value="CALCIUM-ACTIVATED POTASSIUM CHANNEL ALPHA CHAIN"/>
    <property type="match status" value="1"/>
</dbReference>
<feature type="compositionally biased region" description="Basic and acidic residues" evidence="11">
    <location>
        <begin position="59"/>
        <end position="68"/>
    </location>
</feature>
<keyword evidence="4" id="KW-0812">Transmembrane</keyword>
<evidence type="ECO:0000256" key="4">
    <source>
        <dbReference type="ARBA" id="ARBA00022692"/>
    </source>
</evidence>
<evidence type="ECO:0000256" key="5">
    <source>
        <dbReference type="ARBA" id="ARBA00022826"/>
    </source>
</evidence>
<feature type="region of interest" description="Disordered" evidence="11">
    <location>
        <begin position="54"/>
        <end position="78"/>
    </location>
</feature>
<evidence type="ECO:0000256" key="6">
    <source>
        <dbReference type="ARBA" id="ARBA00022958"/>
    </source>
</evidence>
<accession>G0UJ62</accession>
<dbReference type="VEuPathDB" id="TriTrypDB:TcIL3000_1_1800"/>
<dbReference type="PANTHER" id="PTHR10027:SF10">
    <property type="entry name" value="SLOWPOKE 2, ISOFORM D"/>
    <property type="match status" value="1"/>
</dbReference>
<dbReference type="InterPro" id="IPR047871">
    <property type="entry name" value="K_chnl_Slo-like"/>
</dbReference>
<keyword evidence="9" id="KW-0472">Membrane</keyword>
<evidence type="ECO:0000256" key="1">
    <source>
        <dbReference type="ARBA" id="ARBA00004141"/>
    </source>
</evidence>
<evidence type="ECO:0000256" key="2">
    <source>
        <dbReference type="ARBA" id="ARBA00022448"/>
    </source>
</evidence>
<keyword evidence="6" id="KW-0630">Potassium</keyword>
<feature type="non-terminal residue" evidence="12">
    <location>
        <position position="1"/>
    </location>
</feature>
<evidence type="ECO:0000256" key="11">
    <source>
        <dbReference type="SAM" id="MobiDB-lite"/>
    </source>
</evidence>
<evidence type="ECO:0000256" key="3">
    <source>
        <dbReference type="ARBA" id="ARBA00022538"/>
    </source>
</evidence>